<dbReference type="EC" id="5.2.1.8" evidence="7"/>
<dbReference type="PANTHER" id="PTHR43246">
    <property type="entry name" value="PEPTIDYL-PROLYL CIS-TRANS ISOMERASE CYP38, CHLOROPLASTIC"/>
    <property type="match status" value="1"/>
</dbReference>
<keyword evidence="4" id="KW-0963">Cytoplasm</keyword>
<comment type="subcellular location">
    <subcellularLocation>
        <location evidence="2">Cytoplasm</location>
    </subcellularLocation>
</comment>
<keyword evidence="10" id="KW-1185">Reference proteome</keyword>
<evidence type="ECO:0000259" key="8">
    <source>
        <dbReference type="PROSITE" id="PS50072"/>
    </source>
</evidence>
<evidence type="ECO:0000256" key="6">
    <source>
        <dbReference type="ARBA" id="ARBA00023235"/>
    </source>
</evidence>
<proteinExistence type="inferred from homology"/>
<evidence type="ECO:0000256" key="1">
    <source>
        <dbReference type="ARBA" id="ARBA00002388"/>
    </source>
</evidence>
<gene>
    <name evidence="9" type="ORF">IDSA_01710</name>
</gene>
<dbReference type="GO" id="GO:0003755">
    <property type="term" value="F:peptidyl-prolyl cis-trans isomerase activity"/>
    <property type="evidence" value="ECO:0007669"/>
    <property type="project" value="UniProtKB-UniRule"/>
</dbReference>
<dbReference type="InterPro" id="IPR020892">
    <property type="entry name" value="Cyclophilin-type_PPIase_CS"/>
</dbReference>
<dbReference type="Gene3D" id="2.40.100.10">
    <property type="entry name" value="Cyclophilin-like"/>
    <property type="match status" value="1"/>
</dbReference>
<keyword evidence="5 7" id="KW-0697">Rotamase</keyword>
<dbReference type="GO" id="GO:0005737">
    <property type="term" value="C:cytoplasm"/>
    <property type="evidence" value="ECO:0007669"/>
    <property type="project" value="UniProtKB-SubCell"/>
</dbReference>
<dbReference type="CDD" id="cd01920">
    <property type="entry name" value="cyclophilin_EcCYP_like"/>
    <property type="match status" value="1"/>
</dbReference>
<dbReference type="InterPro" id="IPR024936">
    <property type="entry name" value="Cyclophilin-type_PPIase"/>
</dbReference>
<sequence>MKVTLHTNHGDITMKLFADEAPKTVENFLRYAREGFYDNTLFHRVIKGFMVQGGGFNLEMVQKETHEPIENEADNGLKNKKGTVAMARTQDPHSATSQFFINCADNDFLDFKNKSVGGWGYCVFAEVTEGMTVVNDIEQMRTEGAGWHQDVPVDDVIIERVSIDD</sequence>
<keyword evidence="6 7" id="KW-0413">Isomerase</keyword>
<dbReference type="PROSITE" id="PS00170">
    <property type="entry name" value="CSA_PPIASE_1"/>
    <property type="match status" value="1"/>
</dbReference>
<dbReference type="PROSITE" id="PS50072">
    <property type="entry name" value="CSA_PPIASE_2"/>
    <property type="match status" value="1"/>
</dbReference>
<dbReference type="AlphaFoldDB" id="A0A094L9F9"/>
<dbReference type="RefSeq" id="WP_034773782.1">
    <property type="nucleotide sequence ID" value="NZ_JPER01000001.1"/>
</dbReference>
<dbReference type="FunFam" id="2.40.100.10:FF:000004">
    <property type="entry name" value="Peptidyl-prolyl cis-trans isomerase"/>
    <property type="match status" value="1"/>
</dbReference>
<evidence type="ECO:0000256" key="7">
    <source>
        <dbReference type="RuleBase" id="RU363019"/>
    </source>
</evidence>
<dbReference type="InterPro" id="IPR002130">
    <property type="entry name" value="Cyclophilin-type_PPIase_dom"/>
</dbReference>
<dbReference type="PRINTS" id="PR00153">
    <property type="entry name" value="CSAPPISMRASE"/>
</dbReference>
<evidence type="ECO:0000313" key="9">
    <source>
        <dbReference type="EMBL" id="KFZ31458.1"/>
    </source>
</evidence>
<name>A0A094L9F9_9GAMM</name>
<organism evidence="9 10">
    <name type="scientific">Pseudidiomarina salinarum</name>
    <dbReference type="NCBI Taxonomy" id="435908"/>
    <lineage>
        <taxon>Bacteria</taxon>
        <taxon>Pseudomonadati</taxon>
        <taxon>Pseudomonadota</taxon>
        <taxon>Gammaproteobacteria</taxon>
        <taxon>Alteromonadales</taxon>
        <taxon>Idiomarinaceae</taxon>
        <taxon>Pseudidiomarina</taxon>
    </lineage>
</organism>
<accession>A0A094L9F9</accession>
<protein>
    <recommendedName>
        <fullName evidence="7">Peptidyl-prolyl cis-trans isomerase</fullName>
        <shortName evidence="7">PPIase</shortName>
        <ecNumber evidence="7">5.2.1.8</ecNumber>
    </recommendedName>
</protein>
<dbReference type="EMBL" id="JPER01000001">
    <property type="protein sequence ID" value="KFZ31458.1"/>
    <property type="molecule type" value="Genomic_DNA"/>
</dbReference>
<evidence type="ECO:0000256" key="3">
    <source>
        <dbReference type="ARBA" id="ARBA00007365"/>
    </source>
</evidence>
<evidence type="ECO:0000313" key="10">
    <source>
        <dbReference type="Proteomes" id="UP000054363"/>
    </source>
</evidence>
<dbReference type="Proteomes" id="UP000054363">
    <property type="component" value="Unassembled WGS sequence"/>
</dbReference>
<evidence type="ECO:0000256" key="2">
    <source>
        <dbReference type="ARBA" id="ARBA00004496"/>
    </source>
</evidence>
<comment type="similarity">
    <text evidence="3 7">Belongs to the cyclophilin-type PPIase family.</text>
</comment>
<dbReference type="eggNOG" id="COG0652">
    <property type="taxonomic scope" value="Bacteria"/>
</dbReference>
<reference evidence="9 10" key="1">
    <citation type="submission" date="2014-06" db="EMBL/GenBank/DDBJ databases">
        <title>The draft genome sequence of Idiomarina salinarum ISL-52.</title>
        <authorList>
            <person name="Du J."/>
            <person name="Shao Z."/>
        </authorList>
    </citation>
    <scope>NUCLEOTIDE SEQUENCE [LARGE SCALE GENOMIC DNA]</scope>
    <source>
        <strain evidence="9 10">ISL-52</strain>
    </source>
</reference>
<dbReference type="InterPro" id="IPR044665">
    <property type="entry name" value="E_coli_cyclophilin_A-like"/>
</dbReference>
<dbReference type="Pfam" id="PF00160">
    <property type="entry name" value="Pro_isomerase"/>
    <property type="match status" value="1"/>
</dbReference>
<dbReference type="SUPFAM" id="SSF50891">
    <property type="entry name" value="Cyclophilin-like"/>
    <property type="match status" value="1"/>
</dbReference>
<evidence type="ECO:0000256" key="4">
    <source>
        <dbReference type="ARBA" id="ARBA00022490"/>
    </source>
</evidence>
<comment type="catalytic activity">
    <reaction evidence="7">
        <text>[protein]-peptidylproline (omega=180) = [protein]-peptidylproline (omega=0)</text>
        <dbReference type="Rhea" id="RHEA:16237"/>
        <dbReference type="Rhea" id="RHEA-COMP:10747"/>
        <dbReference type="Rhea" id="RHEA-COMP:10748"/>
        <dbReference type="ChEBI" id="CHEBI:83833"/>
        <dbReference type="ChEBI" id="CHEBI:83834"/>
        <dbReference type="EC" id="5.2.1.8"/>
    </reaction>
</comment>
<evidence type="ECO:0000256" key="5">
    <source>
        <dbReference type="ARBA" id="ARBA00023110"/>
    </source>
</evidence>
<comment type="function">
    <text evidence="1 7">PPIases accelerate the folding of proteins. It catalyzes the cis-trans isomerization of proline imidic peptide bonds in oligopeptides.</text>
</comment>
<dbReference type="GO" id="GO:0006457">
    <property type="term" value="P:protein folding"/>
    <property type="evidence" value="ECO:0007669"/>
    <property type="project" value="InterPro"/>
</dbReference>
<dbReference type="OrthoDB" id="9807797at2"/>
<comment type="caution">
    <text evidence="9">The sequence shown here is derived from an EMBL/GenBank/DDBJ whole genome shotgun (WGS) entry which is preliminary data.</text>
</comment>
<dbReference type="InterPro" id="IPR029000">
    <property type="entry name" value="Cyclophilin-like_dom_sf"/>
</dbReference>
<feature type="domain" description="PPIase cyclophilin-type" evidence="8">
    <location>
        <begin position="6"/>
        <end position="163"/>
    </location>
</feature>
<dbReference type="PIRSF" id="PIRSF001467">
    <property type="entry name" value="Peptidylpro_ismrse"/>
    <property type="match status" value="1"/>
</dbReference>
<dbReference type="STRING" id="435908.IDSA_01710"/>